<keyword evidence="2" id="KW-0732">Signal</keyword>
<sequence>MIDATSIPLQLMAIVGAAVLVIIAQCCGCGKKNDKAEVPPTPAPAEQPDAASKKSQAPTPAAVDQMGTASKNGPPIATTTGYSTGGGGADMNIFSKMSTAGEPKPPAADLGAVSKKSAIGPTAAAADLGAVSKKSAIGPTAAAADLGAVSKKSLAPTTSAADLGATVCNSIYIKSSGDESVWMKNLFV</sequence>
<protein>
    <submittedName>
        <fullName evidence="4">Uncharacterized protein</fullName>
    </submittedName>
</protein>
<evidence type="ECO:0000256" key="2">
    <source>
        <dbReference type="SAM" id="SignalP"/>
    </source>
</evidence>
<name>A0A914HGE2_GLORO</name>
<reference evidence="4" key="1">
    <citation type="submission" date="2022-11" db="UniProtKB">
        <authorList>
            <consortium name="WormBaseParasite"/>
        </authorList>
    </citation>
    <scope>IDENTIFICATION</scope>
</reference>
<dbReference type="AlphaFoldDB" id="A0A914HGE2"/>
<feature type="chain" id="PRO_5037617316" evidence="2">
    <location>
        <begin position="30"/>
        <end position="188"/>
    </location>
</feature>
<organism evidence="3 4">
    <name type="scientific">Globodera rostochiensis</name>
    <name type="common">Golden nematode worm</name>
    <name type="synonym">Heterodera rostochiensis</name>
    <dbReference type="NCBI Taxonomy" id="31243"/>
    <lineage>
        <taxon>Eukaryota</taxon>
        <taxon>Metazoa</taxon>
        <taxon>Ecdysozoa</taxon>
        <taxon>Nematoda</taxon>
        <taxon>Chromadorea</taxon>
        <taxon>Rhabditida</taxon>
        <taxon>Tylenchina</taxon>
        <taxon>Tylenchomorpha</taxon>
        <taxon>Tylenchoidea</taxon>
        <taxon>Heteroderidae</taxon>
        <taxon>Heteroderinae</taxon>
        <taxon>Globodera</taxon>
    </lineage>
</organism>
<feature type="region of interest" description="Disordered" evidence="1">
    <location>
        <begin position="33"/>
        <end position="82"/>
    </location>
</feature>
<dbReference type="WBParaSite" id="Gr19_v10_g16714.t1">
    <property type="protein sequence ID" value="Gr19_v10_g16714.t1"/>
    <property type="gene ID" value="Gr19_v10_g16714"/>
</dbReference>
<feature type="signal peptide" evidence="2">
    <location>
        <begin position="1"/>
        <end position="29"/>
    </location>
</feature>
<evidence type="ECO:0000313" key="4">
    <source>
        <dbReference type="WBParaSite" id="Gr19_v10_g16714.t1"/>
    </source>
</evidence>
<proteinExistence type="predicted"/>
<evidence type="ECO:0000256" key="1">
    <source>
        <dbReference type="SAM" id="MobiDB-lite"/>
    </source>
</evidence>
<accession>A0A914HGE2</accession>
<evidence type="ECO:0000313" key="3">
    <source>
        <dbReference type="Proteomes" id="UP000887572"/>
    </source>
</evidence>
<dbReference type="Proteomes" id="UP000887572">
    <property type="component" value="Unplaced"/>
</dbReference>
<keyword evidence="3" id="KW-1185">Reference proteome</keyword>